<protein>
    <recommendedName>
        <fullName evidence="6">Sugar phosphate transporter domain-containing protein</fullName>
    </recommendedName>
</protein>
<reference evidence="7 8" key="1">
    <citation type="submission" date="2020-04" db="EMBL/GenBank/DDBJ databases">
        <authorList>
            <person name="Alioto T."/>
            <person name="Alioto T."/>
            <person name="Gomez Garrido J."/>
        </authorList>
    </citation>
    <scope>NUCLEOTIDE SEQUENCE [LARGE SCALE GENOMIC DNA]</scope>
</reference>
<feature type="transmembrane region" description="Helical" evidence="5">
    <location>
        <begin position="223"/>
        <end position="244"/>
    </location>
</feature>
<keyword evidence="2 5" id="KW-0812">Transmembrane</keyword>
<keyword evidence="8" id="KW-1185">Reference proteome</keyword>
<accession>A0A8S1DN30</accession>
<feature type="transmembrane region" description="Helical" evidence="5">
    <location>
        <begin position="72"/>
        <end position="93"/>
    </location>
</feature>
<feature type="transmembrane region" description="Helical" evidence="5">
    <location>
        <begin position="260"/>
        <end position="281"/>
    </location>
</feature>
<name>A0A8S1DN30_9INSE</name>
<evidence type="ECO:0000256" key="2">
    <source>
        <dbReference type="ARBA" id="ARBA00022692"/>
    </source>
</evidence>
<evidence type="ECO:0000256" key="5">
    <source>
        <dbReference type="SAM" id="Phobius"/>
    </source>
</evidence>
<evidence type="ECO:0000313" key="7">
    <source>
        <dbReference type="EMBL" id="CAB3381642.1"/>
    </source>
</evidence>
<feature type="transmembrane region" description="Helical" evidence="5">
    <location>
        <begin position="140"/>
        <end position="158"/>
    </location>
</feature>
<feature type="transmembrane region" description="Helical" evidence="5">
    <location>
        <begin position="165"/>
        <end position="181"/>
    </location>
</feature>
<comment type="subcellular location">
    <subcellularLocation>
        <location evidence="1">Membrane</location>
        <topology evidence="1">Multi-pass membrane protein</topology>
    </subcellularLocation>
</comment>
<feature type="transmembrane region" description="Helical" evidence="5">
    <location>
        <begin position="114"/>
        <end position="134"/>
    </location>
</feature>
<sequence length="357" mass="40147">MTDEEEREPLATREATAHKMGYDGPKNSLLASYVNIALAVSAYWVVSILTVFVNKALLSGETVDLKAPLFITWFQCVVSTFICFVLSSLSKIFPQHVTFPEGSPWDTSIMWKMLPLSILFTAMISFNNLCLMYVGVAFYYIGRSLTTVFNVILTYLVLGQKTSTNAVMCCLVIVMGFWLGVDQENVVGSLSVIGTIFGVLGSLALSMYSIHTKRVLPYVRQEIWLLSYYNNFYSCFLFLPLIAIDGEYHAIVNYPKLFTAYFWFLMTIGGVCGFAIGYVTALQIKVTSPLTHNISGTAKACAQTVLATYWFQETKPFLWWASNYVVLFGSGAYARVKQKEMEEHHKSSLLRNQEKPV</sequence>
<keyword evidence="3 5" id="KW-1133">Transmembrane helix</keyword>
<organism evidence="7 8">
    <name type="scientific">Cloeon dipterum</name>
    <dbReference type="NCBI Taxonomy" id="197152"/>
    <lineage>
        <taxon>Eukaryota</taxon>
        <taxon>Metazoa</taxon>
        <taxon>Ecdysozoa</taxon>
        <taxon>Arthropoda</taxon>
        <taxon>Hexapoda</taxon>
        <taxon>Insecta</taxon>
        <taxon>Pterygota</taxon>
        <taxon>Palaeoptera</taxon>
        <taxon>Ephemeroptera</taxon>
        <taxon>Pisciforma</taxon>
        <taxon>Baetidae</taxon>
        <taxon>Cloeon</taxon>
    </lineage>
</organism>
<feature type="domain" description="Sugar phosphate transporter" evidence="6">
    <location>
        <begin position="35"/>
        <end position="313"/>
    </location>
</feature>
<dbReference type="Pfam" id="PF03151">
    <property type="entry name" value="TPT"/>
    <property type="match status" value="1"/>
</dbReference>
<proteinExistence type="predicted"/>
<comment type="caution">
    <text evidence="7">The sequence shown here is derived from an EMBL/GenBank/DDBJ whole genome shotgun (WGS) entry which is preliminary data.</text>
</comment>
<dbReference type="GO" id="GO:0016020">
    <property type="term" value="C:membrane"/>
    <property type="evidence" value="ECO:0007669"/>
    <property type="project" value="UniProtKB-SubCell"/>
</dbReference>
<dbReference type="Proteomes" id="UP000494165">
    <property type="component" value="Unassembled WGS sequence"/>
</dbReference>
<gene>
    <name evidence="7" type="ORF">CLODIP_2_CD13438</name>
</gene>
<evidence type="ECO:0000256" key="1">
    <source>
        <dbReference type="ARBA" id="ARBA00004141"/>
    </source>
</evidence>
<dbReference type="EMBL" id="CADEPI010000240">
    <property type="protein sequence ID" value="CAB3381642.1"/>
    <property type="molecule type" value="Genomic_DNA"/>
</dbReference>
<feature type="transmembrane region" description="Helical" evidence="5">
    <location>
        <begin position="187"/>
        <end position="211"/>
    </location>
</feature>
<dbReference type="InterPro" id="IPR004853">
    <property type="entry name" value="Sugar_P_trans_dom"/>
</dbReference>
<dbReference type="AlphaFoldDB" id="A0A8S1DN30"/>
<keyword evidence="4 5" id="KW-0472">Membrane</keyword>
<dbReference type="OrthoDB" id="5547497at2759"/>
<evidence type="ECO:0000313" key="8">
    <source>
        <dbReference type="Proteomes" id="UP000494165"/>
    </source>
</evidence>
<dbReference type="PANTHER" id="PTHR11132">
    <property type="entry name" value="SOLUTE CARRIER FAMILY 35"/>
    <property type="match status" value="1"/>
</dbReference>
<feature type="transmembrane region" description="Helical" evidence="5">
    <location>
        <begin position="29"/>
        <end position="52"/>
    </location>
</feature>
<dbReference type="InterPro" id="IPR050186">
    <property type="entry name" value="TPT_transporter"/>
</dbReference>
<evidence type="ECO:0000256" key="4">
    <source>
        <dbReference type="ARBA" id="ARBA00023136"/>
    </source>
</evidence>
<evidence type="ECO:0000256" key="3">
    <source>
        <dbReference type="ARBA" id="ARBA00022989"/>
    </source>
</evidence>
<evidence type="ECO:0000259" key="6">
    <source>
        <dbReference type="Pfam" id="PF03151"/>
    </source>
</evidence>